<evidence type="ECO:0000313" key="9">
    <source>
        <dbReference type="EMBL" id="KFM82520.1"/>
    </source>
</evidence>
<comment type="subcellular location">
    <subcellularLocation>
        <location evidence="1">Nucleus</location>
    </subcellularLocation>
</comment>
<evidence type="ECO:0000256" key="3">
    <source>
        <dbReference type="ARBA" id="ARBA00022737"/>
    </source>
</evidence>
<evidence type="ECO:0000256" key="7">
    <source>
        <dbReference type="PROSITE-ProRule" id="PRU00042"/>
    </source>
</evidence>
<dbReference type="InterPro" id="IPR013087">
    <property type="entry name" value="Znf_C2H2_type"/>
</dbReference>
<organism evidence="9 10">
    <name type="scientific">Stegodyphus mimosarum</name>
    <name type="common">African social velvet spider</name>
    <dbReference type="NCBI Taxonomy" id="407821"/>
    <lineage>
        <taxon>Eukaryota</taxon>
        <taxon>Metazoa</taxon>
        <taxon>Ecdysozoa</taxon>
        <taxon>Arthropoda</taxon>
        <taxon>Chelicerata</taxon>
        <taxon>Arachnida</taxon>
        <taxon>Araneae</taxon>
        <taxon>Araneomorphae</taxon>
        <taxon>Entelegynae</taxon>
        <taxon>Eresoidea</taxon>
        <taxon>Eresidae</taxon>
        <taxon>Stegodyphus</taxon>
    </lineage>
</organism>
<keyword evidence="6" id="KW-0539">Nucleus</keyword>
<evidence type="ECO:0000256" key="2">
    <source>
        <dbReference type="ARBA" id="ARBA00022723"/>
    </source>
</evidence>
<reference evidence="9 10" key="1">
    <citation type="submission" date="2013-11" db="EMBL/GenBank/DDBJ databases">
        <title>Genome sequencing of Stegodyphus mimosarum.</title>
        <authorList>
            <person name="Bechsgaard J."/>
        </authorList>
    </citation>
    <scope>NUCLEOTIDE SEQUENCE [LARGE SCALE GENOMIC DNA]</scope>
</reference>
<dbReference type="PROSITE" id="PS00028">
    <property type="entry name" value="ZINC_FINGER_C2H2_1"/>
    <property type="match status" value="2"/>
</dbReference>
<dbReference type="GO" id="GO:0005634">
    <property type="term" value="C:nucleus"/>
    <property type="evidence" value="ECO:0007669"/>
    <property type="project" value="UniProtKB-SubCell"/>
</dbReference>
<dbReference type="STRING" id="407821.A0A087UYT1"/>
<keyword evidence="2" id="KW-0479">Metal-binding</keyword>
<dbReference type="PANTHER" id="PTHR24394">
    <property type="entry name" value="ZINC FINGER PROTEIN"/>
    <property type="match status" value="1"/>
</dbReference>
<feature type="non-terminal residue" evidence="9">
    <location>
        <position position="129"/>
    </location>
</feature>
<dbReference type="PANTHER" id="PTHR24394:SF29">
    <property type="entry name" value="MYONEURIN"/>
    <property type="match status" value="1"/>
</dbReference>
<evidence type="ECO:0000313" key="10">
    <source>
        <dbReference type="Proteomes" id="UP000054359"/>
    </source>
</evidence>
<name>A0A087UYT1_STEMI</name>
<dbReference type="FunFam" id="3.30.160.60:FF:001498">
    <property type="entry name" value="Zinc finger protein 404"/>
    <property type="match status" value="1"/>
</dbReference>
<dbReference type="FunFam" id="3.30.160.60:FF:000110">
    <property type="entry name" value="Zinc finger protein-like"/>
    <property type="match status" value="1"/>
</dbReference>
<keyword evidence="5" id="KW-0862">Zinc</keyword>
<evidence type="ECO:0000256" key="5">
    <source>
        <dbReference type="ARBA" id="ARBA00022833"/>
    </source>
</evidence>
<proteinExistence type="predicted"/>
<dbReference type="InterPro" id="IPR036236">
    <property type="entry name" value="Znf_C2H2_sf"/>
</dbReference>
<dbReference type="GO" id="GO:0008270">
    <property type="term" value="F:zinc ion binding"/>
    <property type="evidence" value="ECO:0007669"/>
    <property type="project" value="UniProtKB-KW"/>
</dbReference>
<feature type="domain" description="C2H2-type" evidence="8">
    <location>
        <begin position="100"/>
        <end position="122"/>
    </location>
</feature>
<keyword evidence="3" id="KW-0677">Repeat</keyword>
<dbReference type="OrthoDB" id="6077919at2759"/>
<gene>
    <name evidence="9" type="ORF">X975_03320</name>
</gene>
<dbReference type="Pfam" id="PF00096">
    <property type="entry name" value="zf-C2H2"/>
    <property type="match status" value="1"/>
</dbReference>
<evidence type="ECO:0000256" key="6">
    <source>
        <dbReference type="ARBA" id="ARBA00023242"/>
    </source>
</evidence>
<evidence type="ECO:0000256" key="1">
    <source>
        <dbReference type="ARBA" id="ARBA00004123"/>
    </source>
</evidence>
<feature type="domain" description="C2H2-type" evidence="8">
    <location>
        <begin position="72"/>
        <end position="99"/>
    </location>
</feature>
<dbReference type="SMART" id="SM00355">
    <property type="entry name" value="ZnF_C2H2"/>
    <property type="match status" value="3"/>
</dbReference>
<evidence type="ECO:0000259" key="8">
    <source>
        <dbReference type="PROSITE" id="PS50157"/>
    </source>
</evidence>
<dbReference type="Gene3D" id="3.30.160.60">
    <property type="entry name" value="Classic Zinc Finger"/>
    <property type="match status" value="2"/>
</dbReference>
<keyword evidence="10" id="KW-1185">Reference proteome</keyword>
<dbReference type="SUPFAM" id="SSF57667">
    <property type="entry name" value="beta-beta-alpha zinc fingers"/>
    <property type="match status" value="1"/>
</dbReference>
<dbReference type="OMA" id="KYICARC"/>
<dbReference type="Proteomes" id="UP000054359">
    <property type="component" value="Unassembled WGS sequence"/>
</dbReference>
<dbReference type="PROSITE" id="PS50157">
    <property type="entry name" value="ZINC_FINGER_C2H2_2"/>
    <property type="match status" value="3"/>
</dbReference>
<dbReference type="GO" id="GO:0000981">
    <property type="term" value="F:DNA-binding transcription factor activity, RNA polymerase II-specific"/>
    <property type="evidence" value="ECO:0007669"/>
    <property type="project" value="TreeGrafter"/>
</dbReference>
<keyword evidence="4 7" id="KW-0863">Zinc-finger</keyword>
<dbReference type="AlphaFoldDB" id="A0A087UYT1"/>
<sequence length="129" mass="15410">MINKDLDNTKDDVNIINKPTTIGLDREVQNDEGMRILYNEQYYCSHPLCSYRTSSRRQYAKHRLIHSNARPYICFVCNHSFTRSDSLRQHLLIHSGEKPYSCKFCPMRFTHRNSRNRHKMTHLTFSETE</sequence>
<dbReference type="EMBL" id="KK122332">
    <property type="protein sequence ID" value="KFM82520.1"/>
    <property type="molecule type" value="Genomic_DNA"/>
</dbReference>
<accession>A0A087UYT1</accession>
<feature type="domain" description="C2H2-type" evidence="8">
    <location>
        <begin position="42"/>
        <end position="71"/>
    </location>
</feature>
<evidence type="ECO:0000256" key="4">
    <source>
        <dbReference type="ARBA" id="ARBA00022771"/>
    </source>
</evidence>
<protein>
    <submittedName>
        <fullName evidence="9">Zinc finger protein 628</fullName>
    </submittedName>
</protein>